<dbReference type="GO" id="GO:0005886">
    <property type="term" value="C:plasma membrane"/>
    <property type="evidence" value="ECO:0007669"/>
    <property type="project" value="UniProtKB-SubCell"/>
</dbReference>
<dbReference type="CDD" id="cd17320">
    <property type="entry name" value="MFS_MdfA_MDR_like"/>
    <property type="match status" value="1"/>
</dbReference>
<dbReference type="Proteomes" id="UP000371041">
    <property type="component" value="Chromosome"/>
</dbReference>
<evidence type="ECO:0000313" key="11">
    <source>
        <dbReference type="Proteomes" id="UP000371041"/>
    </source>
</evidence>
<accession>A0A5Q3Q436</accession>
<feature type="transmembrane region" description="Helical" evidence="8">
    <location>
        <begin position="173"/>
        <end position="198"/>
    </location>
</feature>
<evidence type="ECO:0000256" key="8">
    <source>
        <dbReference type="SAM" id="Phobius"/>
    </source>
</evidence>
<dbReference type="Gene3D" id="1.20.1720.10">
    <property type="entry name" value="Multidrug resistance protein D"/>
    <property type="match status" value="1"/>
</dbReference>
<dbReference type="InterPro" id="IPR020846">
    <property type="entry name" value="MFS_dom"/>
</dbReference>
<dbReference type="Pfam" id="PF07690">
    <property type="entry name" value="MFS_1"/>
    <property type="match status" value="1"/>
</dbReference>
<dbReference type="GO" id="GO:0042910">
    <property type="term" value="F:xenobiotic transmembrane transporter activity"/>
    <property type="evidence" value="ECO:0007669"/>
    <property type="project" value="InterPro"/>
</dbReference>
<dbReference type="PANTHER" id="PTHR23502:SF132">
    <property type="entry name" value="POLYAMINE TRANSPORTER 2-RELATED"/>
    <property type="match status" value="1"/>
</dbReference>
<dbReference type="GO" id="GO:1990961">
    <property type="term" value="P:xenobiotic detoxification by transmembrane export across the plasma membrane"/>
    <property type="evidence" value="ECO:0007669"/>
    <property type="project" value="InterPro"/>
</dbReference>
<evidence type="ECO:0000259" key="9">
    <source>
        <dbReference type="PROSITE" id="PS50850"/>
    </source>
</evidence>
<keyword evidence="11" id="KW-1185">Reference proteome</keyword>
<dbReference type="RefSeq" id="WP_154075199.1">
    <property type="nucleotide sequence ID" value="NZ_CP045929.1"/>
</dbReference>
<comment type="similarity">
    <text evidence="2">Belongs to the major facilitator superfamily. Bcr/CmlA family.</text>
</comment>
<evidence type="ECO:0000256" key="6">
    <source>
        <dbReference type="ARBA" id="ARBA00022989"/>
    </source>
</evidence>
<comment type="subcellular location">
    <subcellularLocation>
        <location evidence="1">Cell membrane</location>
        <topology evidence="1">Multi-pass membrane protein</topology>
    </subcellularLocation>
</comment>
<feature type="transmembrane region" description="Helical" evidence="8">
    <location>
        <begin position="253"/>
        <end position="271"/>
    </location>
</feature>
<keyword evidence="6 8" id="KW-1133">Transmembrane helix</keyword>
<dbReference type="InterPro" id="IPR004812">
    <property type="entry name" value="Efflux_drug-R_Bcr/CmlA"/>
</dbReference>
<feature type="transmembrane region" description="Helical" evidence="8">
    <location>
        <begin position="204"/>
        <end position="223"/>
    </location>
</feature>
<dbReference type="InterPro" id="IPR005829">
    <property type="entry name" value="Sugar_transporter_CS"/>
</dbReference>
<feature type="transmembrane region" description="Helical" evidence="8">
    <location>
        <begin position="116"/>
        <end position="135"/>
    </location>
</feature>
<dbReference type="PRINTS" id="PR00173">
    <property type="entry name" value="EDTRNSPORT"/>
</dbReference>
<dbReference type="InterPro" id="IPR011701">
    <property type="entry name" value="MFS"/>
</dbReference>
<dbReference type="FunFam" id="1.20.1720.10:FF:000005">
    <property type="entry name" value="Bcr/CflA family efflux transporter"/>
    <property type="match status" value="1"/>
</dbReference>
<feature type="transmembrane region" description="Helical" evidence="8">
    <location>
        <begin position="141"/>
        <end position="161"/>
    </location>
</feature>
<dbReference type="InterPro" id="IPR036259">
    <property type="entry name" value="MFS_trans_sf"/>
</dbReference>
<protein>
    <submittedName>
        <fullName evidence="10">Bcr/CflA family efflux MFS transporter</fullName>
    </submittedName>
</protein>
<name>A0A5Q3Q436_9PSEU</name>
<evidence type="ECO:0000256" key="5">
    <source>
        <dbReference type="ARBA" id="ARBA00022692"/>
    </source>
</evidence>
<feature type="transmembrane region" description="Helical" evidence="8">
    <location>
        <begin position="408"/>
        <end position="429"/>
    </location>
</feature>
<dbReference type="EMBL" id="CP045929">
    <property type="protein sequence ID" value="QGK68590.1"/>
    <property type="molecule type" value="Genomic_DNA"/>
</dbReference>
<dbReference type="PROSITE" id="PS00216">
    <property type="entry name" value="SUGAR_TRANSPORT_1"/>
    <property type="match status" value="1"/>
</dbReference>
<evidence type="ECO:0000256" key="3">
    <source>
        <dbReference type="ARBA" id="ARBA00022448"/>
    </source>
</evidence>
<keyword evidence="7 8" id="KW-0472">Membrane</keyword>
<keyword evidence="3" id="KW-0813">Transport</keyword>
<evidence type="ECO:0000256" key="1">
    <source>
        <dbReference type="ARBA" id="ARBA00004651"/>
    </source>
</evidence>
<proteinExistence type="inferred from homology"/>
<evidence type="ECO:0000256" key="2">
    <source>
        <dbReference type="ARBA" id="ARBA00006236"/>
    </source>
</evidence>
<dbReference type="KEGG" id="sace:GIY23_02595"/>
<feature type="domain" description="Major facilitator superfamily (MFS) profile" evidence="9">
    <location>
        <begin position="47"/>
        <end position="434"/>
    </location>
</feature>
<dbReference type="PANTHER" id="PTHR23502">
    <property type="entry name" value="MAJOR FACILITATOR SUPERFAMILY"/>
    <property type="match status" value="1"/>
</dbReference>
<reference evidence="11" key="1">
    <citation type="submission" date="2019-11" db="EMBL/GenBank/DDBJ databases">
        <title>The complete genome sequence of Saccharopolyspora sp. E2A.</title>
        <authorList>
            <person name="Zhang G."/>
        </authorList>
    </citation>
    <scope>NUCLEOTIDE SEQUENCE [LARGE SCALE GENOMIC DNA]</scope>
    <source>
        <strain evidence="11">E2A</strain>
    </source>
</reference>
<sequence>MPPGDDVTSARADVTRHDPEVAAGTLAEATVGVASDPPEPAPRGSKLRFALILGGLTAFGPLSVDMYLPALPQLTTALGTSSAQAQLTLTTVLLGLAFGQLIAGPVSDAVGRRGPLLVGVSLYTVVSVLCAVAVSVEQLTVLRLVQGLSAAAGMVIARAAIRDLYSGAEATRFFSALMLVTGLAPILAPVIGGGVLTYTTWRGVFVVLAGFGALLLAVVAFALPETKPQRWRQPLKWRATARTFGMLLRTRSFLGNALAAGFGIAVMFAYVSGSSYVLQDVYGMSPQAFALTFGLNSVGLVACGQINGLLAGRVATEQQLLGRALIAATVSGAVLVTTVAAGLPLVAVLAAMFVLISCMGFVMPNAAMLALADHREVSGSASALLGACQFVIGALAAPLVGLGGVESALPMALVMFGVALAATVTWWALGRRRHTPAPVTVARGPGRDAV</sequence>
<feature type="transmembrane region" description="Helical" evidence="8">
    <location>
        <begin position="383"/>
        <end position="402"/>
    </location>
</feature>
<gene>
    <name evidence="10" type="ORF">GIY23_02595</name>
</gene>
<feature type="transmembrane region" description="Helical" evidence="8">
    <location>
        <begin position="324"/>
        <end position="343"/>
    </location>
</feature>
<dbReference type="SUPFAM" id="SSF103473">
    <property type="entry name" value="MFS general substrate transporter"/>
    <property type="match status" value="1"/>
</dbReference>
<feature type="transmembrane region" description="Helical" evidence="8">
    <location>
        <begin position="291"/>
        <end position="312"/>
    </location>
</feature>
<feature type="transmembrane region" description="Helical" evidence="8">
    <location>
        <begin position="83"/>
        <end position="104"/>
    </location>
</feature>
<keyword evidence="4" id="KW-1003">Cell membrane</keyword>
<dbReference type="PROSITE" id="PS50850">
    <property type="entry name" value="MFS"/>
    <property type="match status" value="1"/>
</dbReference>
<evidence type="ECO:0000313" key="10">
    <source>
        <dbReference type="EMBL" id="QGK68590.1"/>
    </source>
</evidence>
<evidence type="ECO:0000256" key="7">
    <source>
        <dbReference type="ARBA" id="ARBA00023136"/>
    </source>
</evidence>
<keyword evidence="5 8" id="KW-0812">Transmembrane</keyword>
<dbReference type="AlphaFoldDB" id="A0A5Q3Q436"/>
<evidence type="ECO:0000256" key="4">
    <source>
        <dbReference type="ARBA" id="ARBA00022475"/>
    </source>
</evidence>
<organism evidence="10 11">
    <name type="scientific">Allosaccharopolyspora coralli</name>
    <dbReference type="NCBI Taxonomy" id="2665642"/>
    <lineage>
        <taxon>Bacteria</taxon>
        <taxon>Bacillati</taxon>
        <taxon>Actinomycetota</taxon>
        <taxon>Actinomycetes</taxon>
        <taxon>Pseudonocardiales</taxon>
        <taxon>Pseudonocardiaceae</taxon>
        <taxon>Allosaccharopolyspora</taxon>
    </lineage>
</organism>
<feature type="transmembrane region" description="Helical" evidence="8">
    <location>
        <begin position="49"/>
        <end position="71"/>
    </location>
</feature>
<feature type="transmembrane region" description="Helical" evidence="8">
    <location>
        <begin position="349"/>
        <end position="371"/>
    </location>
</feature>
<dbReference type="NCBIfam" id="TIGR00710">
    <property type="entry name" value="efflux_Bcr_CflA"/>
    <property type="match status" value="1"/>
</dbReference>